<sequence length="408" mass="43300">MSALTDQGHTPSPTGAQPPVLKTSYLVILAVSLCHLINDVMQSLLAAIYPLLQQEFALSFGQIGLLTFSFQVTASLLQPLVGLYTDKRPLPYSLPVGMSSTLLGLVLLARAESYPALLAGAALIGIGSAIFHPEASRVARMASGGRYGTAQSLFQVGGNFGTAIGPLMAAFVVVPMGRPSLAWFSVAALTGMLILSLVGRWYSRYQRANKGRPAASTALRFSRRRVVLAIIVLALLVFSKNIYTASISSYYTFYTIERFGLSTQQSQLMLFLFLGAFAAGTVIGGPIGDRIGTLTVIWVSILGVLPFTLLLPYADLFWTGVLSVIIGVVMASAFPAIVVFAQELVPGRVGMIAGIFFGFAFGIGGIAAAVLGMVADARGIAFVYQICAFLPLLGLLTAFLPRMSVNPR</sequence>
<dbReference type="InterPro" id="IPR020846">
    <property type="entry name" value="MFS_dom"/>
</dbReference>
<feature type="transmembrane region" description="Helical" evidence="4">
    <location>
        <begin position="291"/>
        <end position="311"/>
    </location>
</feature>
<keyword evidence="1 4" id="KW-0812">Transmembrane</keyword>
<feature type="transmembrane region" description="Helical" evidence="4">
    <location>
        <begin position="89"/>
        <end position="108"/>
    </location>
</feature>
<dbReference type="Pfam" id="PF07690">
    <property type="entry name" value="MFS_1"/>
    <property type="match status" value="1"/>
</dbReference>
<feature type="transmembrane region" description="Helical" evidence="4">
    <location>
        <begin position="56"/>
        <end position="77"/>
    </location>
</feature>
<dbReference type="SUPFAM" id="SSF103473">
    <property type="entry name" value="MFS general substrate transporter"/>
    <property type="match status" value="1"/>
</dbReference>
<feature type="transmembrane region" description="Helical" evidence="4">
    <location>
        <begin position="317"/>
        <end position="340"/>
    </location>
</feature>
<dbReference type="OrthoDB" id="9770492at2"/>
<gene>
    <name evidence="6" type="ORF">SAMN04488238_101358</name>
</gene>
<reference evidence="6 7" key="1">
    <citation type="submission" date="2016-10" db="EMBL/GenBank/DDBJ databases">
        <authorList>
            <person name="de Groot N.N."/>
        </authorList>
    </citation>
    <scope>NUCLEOTIDE SEQUENCE [LARGE SCALE GENOMIC DNA]</scope>
    <source>
        <strain evidence="6 7">CGMCC 1.8894</strain>
    </source>
</reference>
<feature type="domain" description="Major facilitator superfamily (MFS) profile" evidence="5">
    <location>
        <begin position="27"/>
        <end position="406"/>
    </location>
</feature>
<dbReference type="EMBL" id="FNOM01000001">
    <property type="protein sequence ID" value="SDW20368.1"/>
    <property type="molecule type" value="Genomic_DNA"/>
</dbReference>
<keyword evidence="2 4" id="KW-1133">Transmembrane helix</keyword>
<dbReference type="AlphaFoldDB" id="A0A1H2RMA4"/>
<name>A0A1H2RMA4_9RHOB</name>
<feature type="transmembrane region" description="Helical" evidence="4">
    <location>
        <begin position="352"/>
        <end position="375"/>
    </location>
</feature>
<dbReference type="PROSITE" id="PS50850">
    <property type="entry name" value="MFS"/>
    <property type="match status" value="1"/>
</dbReference>
<dbReference type="PANTHER" id="PTHR43129:SF1">
    <property type="entry name" value="FOSMIDOMYCIN RESISTANCE PROTEIN"/>
    <property type="match status" value="1"/>
</dbReference>
<feature type="transmembrane region" description="Helical" evidence="4">
    <location>
        <begin position="180"/>
        <end position="202"/>
    </location>
</feature>
<dbReference type="CDD" id="cd17478">
    <property type="entry name" value="MFS_FsR"/>
    <property type="match status" value="1"/>
</dbReference>
<feature type="transmembrane region" description="Helical" evidence="4">
    <location>
        <begin position="381"/>
        <end position="400"/>
    </location>
</feature>
<feature type="transmembrane region" description="Helical" evidence="4">
    <location>
        <begin position="226"/>
        <end position="246"/>
    </location>
</feature>
<dbReference type="PANTHER" id="PTHR43129">
    <property type="entry name" value="FOSMIDOMYCIN RESISTANCE PROTEIN"/>
    <property type="match status" value="1"/>
</dbReference>
<feature type="transmembrane region" description="Helical" evidence="4">
    <location>
        <begin position="114"/>
        <end position="132"/>
    </location>
</feature>
<feature type="transmembrane region" description="Helical" evidence="4">
    <location>
        <begin position="266"/>
        <end position="284"/>
    </location>
</feature>
<evidence type="ECO:0000256" key="3">
    <source>
        <dbReference type="ARBA" id="ARBA00023136"/>
    </source>
</evidence>
<feature type="transmembrane region" description="Helical" evidence="4">
    <location>
        <begin position="25"/>
        <end position="50"/>
    </location>
</feature>
<evidence type="ECO:0000313" key="7">
    <source>
        <dbReference type="Proteomes" id="UP000198539"/>
    </source>
</evidence>
<dbReference type="InterPro" id="IPR011701">
    <property type="entry name" value="MFS"/>
</dbReference>
<organism evidence="6 7">
    <name type="scientific">Roseicitreum antarcticum</name>
    <dbReference type="NCBI Taxonomy" id="564137"/>
    <lineage>
        <taxon>Bacteria</taxon>
        <taxon>Pseudomonadati</taxon>
        <taxon>Pseudomonadota</taxon>
        <taxon>Alphaproteobacteria</taxon>
        <taxon>Rhodobacterales</taxon>
        <taxon>Paracoccaceae</taxon>
        <taxon>Roseicitreum</taxon>
    </lineage>
</organism>
<accession>A0A1H2RMA4</accession>
<dbReference type="GO" id="GO:0005886">
    <property type="term" value="C:plasma membrane"/>
    <property type="evidence" value="ECO:0007669"/>
    <property type="project" value="TreeGrafter"/>
</dbReference>
<keyword evidence="7" id="KW-1185">Reference proteome</keyword>
<dbReference type="InterPro" id="IPR036259">
    <property type="entry name" value="MFS_trans_sf"/>
</dbReference>
<dbReference type="Gene3D" id="1.20.1250.20">
    <property type="entry name" value="MFS general substrate transporter like domains"/>
    <property type="match status" value="2"/>
</dbReference>
<evidence type="ECO:0000256" key="2">
    <source>
        <dbReference type="ARBA" id="ARBA00022989"/>
    </source>
</evidence>
<dbReference type="STRING" id="564137.SAMN04488238_101358"/>
<proteinExistence type="predicted"/>
<evidence type="ECO:0000256" key="4">
    <source>
        <dbReference type="SAM" id="Phobius"/>
    </source>
</evidence>
<dbReference type="GO" id="GO:0022857">
    <property type="term" value="F:transmembrane transporter activity"/>
    <property type="evidence" value="ECO:0007669"/>
    <property type="project" value="InterPro"/>
</dbReference>
<protein>
    <submittedName>
        <fullName evidence="6">MFS transporter, FSR family, fosmidomycin resistance protein</fullName>
    </submittedName>
</protein>
<feature type="transmembrane region" description="Helical" evidence="4">
    <location>
        <begin position="153"/>
        <end position="174"/>
    </location>
</feature>
<dbReference type="Proteomes" id="UP000198539">
    <property type="component" value="Unassembled WGS sequence"/>
</dbReference>
<evidence type="ECO:0000259" key="5">
    <source>
        <dbReference type="PROSITE" id="PS50850"/>
    </source>
</evidence>
<evidence type="ECO:0000313" key="6">
    <source>
        <dbReference type="EMBL" id="SDW20368.1"/>
    </source>
</evidence>
<keyword evidence="3 4" id="KW-0472">Membrane</keyword>
<evidence type="ECO:0000256" key="1">
    <source>
        <dbReference type="ARBA" id="ARBA00022692"/>
    </source>
</evidence>